<keyword evidence="2" id="KW-1185">Reference proteome</keyword>
<dbReference type="RefSeq" id="WP_194739781.1">
    <property type="nucleotide sequence ID" value="NZ_JADKYY010000011.1"/>
</dbReference>
<sequence>MKYYLTILVLISNLIGCARSEGPQEVQIDQTLKIYYKDTQGRDLLSIWQNAGADPIRWEDLLAARAGENVNFLTKKDSLGINYIEYQAGATRLETSDASTMDRLFTTEIQVNYTTDSLAEVHSDTLQVIYRLSPTRFFISKVQYNQQLLAIDPIGAGNSVTVVK</sequence>
<accession>A0A930YX28</accession>
<gene>
    <name evidence="1" type="ORF">IC612_08610</name>
</gene>
<evidence type="ECO:0000313" key="2">
    <source>
        <dbReference type="Proteomes" id="UP000694480"/>
    </source>
</evidence>
<dbReference type="EMBL" id="JADKYY010000011">
    <property type="protein sequence ID" value="MBF5027855.1"/>
    <property type="molecule type" value="Genomic_DNA"/>
</dbReference>
<name>A0A930YX28_9FLAO</name>
<organism evidence="1 2">
    <name type="scientific">Planobacterium oryzisoli</name>
    <dbReference type="NCBI Taxonomy" id="2771435"/>
    <lineage>
        <taxon>Bacteria</taxon>
        <taxon>Pseudomonadati</taxon>
        <taxon>Bacteroidota</taxon>
        <taxon>Flavobacteriia</taxon>
        <taxon>Flavobacteriales</taxon>
        <taxon>Weeksellaceae</taxon>
        <taxon>Chryseobacterium group</taxon>
        <taxon>Chryseobacterium</taxon>
    </lineage>
</organism>
<evidence type="ECO:0000313" key="1">
    <source>
        <dbReference type="EMBL" id="MBF5027855.1"/>
    </source>
</evidence>
<proteinExistence type="predicted"/>
<comment type="caution">
    <text evidence="1">The sequence shown here is derived from an EMBL/GenBank/DDBJ whole genome shotgun (WGS) entry which is preliminary data.</text>
</comment>
<protein>
    <submittedName>
        <fullName evidence="1">Uncharacterized protein</fullName>
    </submittedName>
</protein>
<reference evidence="1" key="1">
    <citation type="submission" date="2020-11" db="EMBL/GenBank/DDBJ databases">
        <title>Genome seq and assembly of Planobacterium sp.</title>
        <authorList>
            <person name="Chhetri G."/>
        </authorList>
    </citation>
    <scope>NUCLEOTIDE SEQUENCE</scope>
    <source>
        <strain evidence="1">GCR5</strain>
    </source>
</reference>
<dbReference type="AlphaFoldDB" id="A0A930YX28"/>
<dbReference type="Proteomes" id="UP000694480">
    <property type="component" value="Unassembled WGS sequence"/>
</dbReference>